<dbReference type="InterPro" id="IPR036291">
    <property type="entry name" value="NAD(P)-bd_dom_sf"/>
</dbReference>
<sequence>MLAYQLTEWNKWPSLREVDAPVAGPGEVVVAVAASGICHSDLHVMSGPPRRWDLPFTLGHETTGWVSELGQGVRGLSVGDPVAIYGCWGCGTCRNCTTTAENMCITKHESAPAGGGLGYNGGMAELMLVPDPRWLVPALGLDLVQAAPLLDAALTPYHAIMRALPLLRPGSRTVLYGAGGLGHLAIQILRALTATEIVVVDRAQSKLDHARELGVNETYLFEDVDSLVSSIGRRSVDVVFDTVGSDDTVLVSSRVVRPGGHICLIGRAGSLEVAFRKVTAEISVISTFWGTRNELAEVLDLARHGALTAAVEQFALADIAAAYERLEHGEMRGRGVMVPGLG</sequence>
<accession>A0A6J7JZ06</accession>
<evidence type="ECO:0000313" key="7">
    <source>
        <dbReference type="EMBL" id="CAB4947969.1"/>
    </source>
</evidence>
<dbReference type="Gene3D" id="3.40.50.720">
    <property type="entry name" value="NAD(P)-binding Rossmann-like Domain"/>
    <property type="match status" value="1"/>
</dbReference>
<evidence type="ECO:0000259" key="6">
    <source>
        <dbReference type="SMART" id="SM00829"/>
    </source>
</evidence>
<evidence type="ECO:0000256" key="3">
    <source>
        <dbReference type="ARBA" id="ARBA00022723"/>
    </source>
</evidence>
<feature type="domain" description="Enoyl reductase (ER)" evidence="6">
    <location>
        <begin position="14"/>
        <end position="337"/>
    </location>
</feature>
<dbReference type="Pfam" id="PF00107">
    <property type="entry name" value="ADH_zinc_N"/>
    <property type="match status" value="1"/>
</dbReference>
<comment type="similarity">
    <text evidence="2">Belongs to the zinc-containing alcohol dehydrogenase family.</text>
</comment>
<dbReference type="InterPro" id="IPR013154">
    <property type="entry name" value="ADH-like_N"/>
</dbReference>
<dbReference type="PANTHER" id="PTHR42940">
    <property type="entry name" value="ALCOHOL DEHYDROGENASE 1-RELATED"/>
    <property type="match status" value="1"/>
</dbReference>
<dbReference type="InterPro" id="IPR002328">
    <property type="entry name" value="ADH_Zn_CS"/>
</dbReference>
<dbReference type="Gene3D" id="3.90.180.10">
    <property type="entry name" value="Medium-chain alcohol dehydrogenases, catalytic domain"/>
    <property type="match status" value="1"/>
</dbReference>
<keyword evidence="3" id="KW-0479">Metal-binding</keyword>
<protein>
    <submittedName>
        <fullName evidence="7">Unannotated protein</fullName>
    </submittedName>
</protein>
<dbReference type="GO" id="GO:0008270">
    <property type="term" value="F:zinc ion binding"/>
    <property type="evidence" value="ECO:0007669"/>
    <property type="project" value="InterPro"/>
</dbReference>
<dbReference type="GO" id="GO:0016491">
    <property type="term" value="F:oxidoreductase activity"/>
    <property type="evidence" value="ECO:0007669"/>
    <property type="project" value="UniProtKB-KW"/>
</dbReference>
<dbReference type="CDD" id="cd05284">
    <property type="entry name" value="arabinose_DH_like"/>
    <property type="match status" value="1"/>
</dbReference>
<dbReference type="AlphaFoldDB" id="A0A6J7JZ06"/>
<evidence type="ECO:0000256" key="1">
    <source>
        <dbReference type="ARBA" id="ARBA00001947"/>
    </source>
</evidence>
<dbReference type="EMBL" id="CAFBND010000062">
    <property type="protein sequence ID" value="CAB4947969.1"/>
    <property type="molecule type" value="Genomic_DNA"/>
</dbReference>
<evidence type="ECO:0000256" key="5">
    <source>
        <dbReference type="ARBA" id="ARBA00023002"/>
    </source>
</evidence>
<dbReference type="InterPro" id="IPR020843">
    <property type="entry name" value="ER"/>
</dbReference>
<name>A0A6J7JZ06_9ZZZZ</name>
<evidence type="ECO:0000256" key="4">
    <source>
        <dbReference type="ARBA" id="ARBA00022833"/>
    </source>
</evidence>
<comment type="cofactor">
    <cofactor evidence="1">
        <name>Zn(2+)</name>
        <dbReference type="ChEBI" id="CHEBI:29105"/>
    </cofactor>
</comment>
<dbReference type="PANTHER" id="PTHR42940:SF8">
    <property type="entry name" value="VACUOLAR PROTEIN SORTING-ASSOCIATED PROTEIN 11"/>
    <property type="match status" value="1"/>
</dbReference>
<keyword evidence="5" id="KW-0560">Oxidoreductase</keyword>
<dbReference type="EMBL" id="CAFBPU010000075">
    <property type="protein sequence ID" value="CAB5040226.1"/>
    <property type="molecule type" value="Genomic_DNA"/>
</dbReference>
<organism evidence="7">
    <name type="scientific">freshwater metagenome</name>
    <dbReference type="NCBI Taxonomy" id="449393"/>
    <lineage>
        <taxon>unclassified sequences</taxon>
        <taxon>metagenomes</taxon>
        <taxon>ecological metagenomes</taxon>
    </lineage>
</organism>
<evidence type="ECO:0000256" key="2">
    <source>
        <dbReference type="ARBA" id="ARBA00008072"/>
    </source>
</evidence>
<keyword evidence="4" id="KW-0862">Zinc</keyword>
<dbReference type="SUPFAM" id="SSF51735">
    <property type="entry name" value="NAD(P)-binding Rossmann-fold domains"/>
    <property type="match status" value="1"/>
</dbReference>
<dbReference type="SUPFAM" id="SSF50129">
    <property type="entry name" value="GroES-like"/>
    <property type="match status" value="1"/>
</dbReference>
<reference evidence="7" key="1">
    <citation type="submission" date="2020-05" db="EMBL/GenBank/DDBJ databases">
        <authorList>
            <person name="Chiriac C."/>
            <person name="Salcher M."/>
            <person name="Ghai R."/>
            <person name="Kavagutti S V."/>
        </authorList>
    </citation>
    <scope>NUCLEOTIDE SEQUENCE</scope>
</reference>
<evidence type="ECO:0000313" key="8">
    <source>
        <dbReference type="EMBL" id="CAB5040226.1"/>
    </source>
</evidence>
<dbReference type="InterPro" id="IPR011032">
    <property type="entry name" value="GroES-like_sf"/>
</dbReference>
<dbReference type="SMART" id="SM00829">
    <property type="entry name" value="PKS_ER"/>
    <property type="match status" value="1"/>
</dbReference>
<gene>
    <name evidence="7" type="ORF">UFOPK3752_01477</name>
    <name evidence="8" type="ORF">UFOPK4150_02299</name>
</gene>
<dbReference type="Pfam" id="PF08240">
    <property type="entry name" value="ADH_N"/>
    <property type="match status" value="1"/>
</dbReference>
<dbReference type="InterPro" id="IPR013149">
    <property type="entry name" value="ADH-like_C"/>
</dbReference>
<dbReference type="PROSITE" id="PS00059">
    <property type="entry name" value="ADH_ZINC"/>
    <property type="match status" value="1"/>
</dbReference>
<proteinExistence type="inferred from homology"/>